<evidence type="ECO:0000256" key="2">
    <source>
        <dbReference type="ARBA" id="ARBA00004651"/>
    </source>
</evidence>
<dbReference type="SUPFAM" id="SSF81345">
    <property type="entry name" value="ABC transporter involved in vitamin B12 uptake, BtuC"/>
    <property type="match status" value="1"/>
</dbReference>
<keyword evidence="4 13" id="KW-0813">Transport</keyword>
<dbReference type="RefSeq" id="WP_221205759.1">
    <property type="nucleotide sequence ID" value="NZ_JACHXA010000003.1"/>
</dbReference>
<dbReference type="EMBL" id="JACHXA010000003">
    <property type="protein sequence ID" value="MBB3064935.1"/>
    <property type="molecule type" value="Genomic_DNA"/>
</dbReference>
<sequence length="265" mass="27761">MLDDFMVRALLAGSGVALMAGPLGCFVVWRRMAYFGDSLAHNALLGVALGLLLGIDPLIGVTVGSLMLAGLLWLMQRQSQLAGDTILGILAHAGLAFGVITLGFLPNARIDLFGYLFGDILAVRAGDIYWIYGIAAVVLLLVLRFWRSLLLVTLHEEMAAAEGLHVGRLKLGFVLLIAMTIAVAMKVVGVLLITSLLIIPAATARRLASSPEQMAVLATACAAAAVLMGLTASLYFDTPSGPSVVAAAASLFALSLPLGRFRGMT</sequence>
<keyword evidence="10" id="KW-0406">Ion transport</keyword>
<evidence type="ECO:0000256" key="6">
    <source>
        <dbReference type="ARBA" id="ARBA00022692"/>
    </source>
</evidence>
<name>A0A839SVC8_9PROT</name>
<comment type="caution">
    <text evidence="15">The sequence shown here is derived from an EMBL/GenBank/DDBJ whole genome shotgun (WGS) entry which is preliminary data.</text>
</comment>
<reference evidence="15 16" key="1">
    <citation type="submission" date="2020-08" db="EMBL/GenBank/DDBJ databases">
        <title>Genomic Encyclopedia of Type Strains, Phase III (KMG-III): the genomes of soil and plant-associated and newly described type strains.</title>
        <authorList>
            <person name="Whitman W."/>
        </authorList>
    </citation>
    <scope>NUCLEOTIDE SEQUENCE [LARGE SCALE GENOMIC DNA]</scope>
    <source>
        <strain evidence="15 16">CECT 8803</strain>
    </source>
</reference>
<dbReference type="InterPro" id="IPR001626">
    <property type="entry name" value="ABC_TroCD"/>
</dbReference>
<evidence type="ECO:0000256" key="4">
    <source>
        <dbReference type="ARBA" id="ARBA00022448"/>
    </source>
</evidence>
<dbReference type="AlphaFoldDB" id="A0A839SVC8"/>
<evidence type="ECO:0000256" key="1">
    <source>
        <dbReference type="ARBA" id="ARBA00002313"/>
    </source>
</evidence>
<feature type="transmembrane region" description="Helical" evidence="14">
    <location>
        <begin position="6"/>
        <end position="29"/>
    </location>
</feature>
<dbReference type="PANTHER" id="PTHR30477:SF23">
    <property type="entry name" value="HIGH-AFFINITY ZINC UPTAKE SYSTEM MEMBRANE PROTEIN ZNUB"/>
    <property type="match status" value="1"/>
</dbReference>
<evidence type="ECO:0000256" key="14">
    <source>
        <dbReference type="SAM" id="Phobius"/>
    </source>
</evidence>
<dbReference type="GO" id="GO:0006829">
    <property type="term" value="P:zinc ion transport"/>
    <property type="evidence" value="ECO:0007669"/>
    <property type="project" value="UniProtKB-KW"/>
</dbReference>
<keyword evidence="9 14" id="KW-1133">Transmembrane helix</keyword>
<feature type="transmembrane region" description="Helical" evidence="14">
    <location>
        <begin position="86"/>
        <end position="107"/>
    </location>
</feature>
<keyword evidence="11 14" id="KW-0472">Membrane</keyword>
<feature type="transmembrane region" description="Helical" evidence="14">
    <location>
        <begin position="173"/>
        <end position="202"/>
    </location>
</feature>
<evidence type="ECO:0000313" key="15">
    <source>
        <dbReference type="EMBL" id="MBB3064935.1"/>
    </source>
</evidence>
<comment type="function">
    <text evidence="1">Involved in the high-affinity zinc uptake transport system.</text>
</comment>
<comment type="similarity">
    <text evidence="3 13">Belongs to the ABC-3 integral membrane protein family.</text>
</comment>
<feature type="transmembrane region" description="Helical" evidence="14">
    <location>
        <begin position="128"/>
        <end position="146"/>
    </location>
</feature>
<dbReference type="GO" id="GO:0055085">
    <property type="term" value="P:transmembrane transport"/>
    <property type="evidence" value="ECO:0007669"/>
    <property type="project" value="InterPro"/>
</dbReference>
<evidence type="ECO:0000256" key="11">
    <source>
        <dbReference type="ARBA" id="ARBA00023136"/>
    </source>
</evidence>
<dbReference type="GO" id="GO:0010043">
    <property type="term" value="P:response to zinc ion"/>
    <property type="evidence" value="ECO:0007669"/>
    <property type="project" value="TreeGrafter"/>
</dbReference>
<evidence type="ECO:0000256" key="5">
    <source>
        <dbReference type="ARBA" id="ARBA00022475"/>
    </source>
</evidence>
<evidence type="ECO:0000256" key="10">
    <source>
        <dbReference type="ARBA" id="ARBA00023065"/>
    </source>
</evidence>
<keyword evidence="6 13" id="KW-0812">Transmembrane</keyword>
<gene>
    <name evidence="15" type="ORF">FHR98_001214</name>
</gene>
<comment type="subcellular location">
    <subcellularLocation>
        <location evidence="2 13">Cell membrane</location>
        <topology evidence="2 13">Multi-pass membrane protein</topology>
    </subcellularLocation>
</comment>
<organism evidence="15 16">
    <name type="scientific">Limibacillus halophilus</name>
    <dbReference type="NCBI Taxonomy" id="1579333"/>
    <lineage>
        <taxon>Bacteria</taxon>
        <taxon>Pseudomonadati</taxon>
        <taxon>Pseudomonadota</taxon>
        <taxon>Alphaproteobacteria</taxon>
        <taxon>Rhodospirillales</taxon>
        <taxon>Rhodovibrionaceae</taxon>
        <taxon>Limibacillus</taxon>
    </lineage>
</organism>
<evidence type="ECO:0000313" key="16">
    <source>
        <dbReference type="Proteomes" id="UP000581135"/>
    </source>
</evidence>
<dbReference type="GO" id="GO:0043190">
    <property type="term" value="C:ATP-binding cassette (ABC) transporter complex"/>
    <property type="evidence" value="ECO:0007669"/>
    <property type="project" value="InterPro"/>
</dbReference>
<proteinExistence type="inferred from homology"/>
<feature type="transmembrane region" description="Helical" evidence="14">
    <location>
        <begin position="41"/>
        <end position="74"/>
    </location>
</feature>
<evidence type="ECO:0000256" key="12">
    <source>
        <dbReference type="ARBA" id="ARBA00040080"/>
    </source>
</evidence>
<keyword evidence="8" id="KW-0864">Zinc transport</keyword>
<dbReference type="Proteomes" id="UP000581135">
    <property type="component" value="Unassembled WGS sequence"/>
</dbReference>
<dbReference type="PANTHER" id="PTHR30477">
    <property type="entry name" value="ABC-TRANSPORTER METAL-BINDING PROTEIN"/>
    <property type="match status" value="1"/>
</dbReference>
<feature type="transmembrane region" description="Helical" evidence="14">
    <location>
        <begin position="242"/>
        <end position="259"/>
    </location>
</feature>
<keyword evidence="5" id="KW-1003">Cell membrane</keyword>
<dbReference type="Gene3D" id="1.10.3470.10">
    <property type="entry name" value="ABC transporter involved in vitamin B12 uptake, BtuC"/>
    <property type="match status" value="1"/>
</dbReference>
<evidence type="ECO:0000256" key="13">
    <source>
        <dbReference type="RuleBase" id="RU003943"/>
    </source>
</evidence>
<protein>
    <recommendedName>
        <fullName evidence="12">High-affinity zinc uptake system membrane protein ZnuB</fullName>
    </recommendedName>
</protein>
<evidence type="ECO:0000256" key="3">
    <source>
        <dbReference type="ARBA" id="ARBA00008034"/>
    </source>
</evidence>
<accession>A0A839SVC8</accession>
<evidence type="ECO:0000256" key="9">
    <source>
        <dbReference type="ARBA" id="ARBA00022989"/>
    </source>
</evidence>
<keyword evidence="16" id="KW-1185">Reference proteome</keyword>
<feature type="transmembrane region" description="Helical" evidence="14">
    <location>
        <begin position="214"/>
        <end position="236"/>
    </location>
</feature>
<keyword evidence="7" id="KW-0862">Zinc</keyword>
<dbReference type="InterPro" id="IPR037294">
    <property type="entry name" value="ABC_BtuC-like"/>
</dbReference>
<evidence type="ECO:0000256" key="8">
    <source>
        <dbReference type="ARBA" id="ARBA00022906"/>
    </source>
</evidence>
<dbReference type="Pfam" id="PF00950">
    <property type="entry name" value="ABC-3"/>
    <property type="match status" value="1"/>
</dbReference>
<evidence type="ECO:0000256" key="7">
    <source>
        <dbReference type="ARBA" id="ARBA00022833"/>
    </source>
</evidence>